<dbReference type="Proteomes" id="UP001066276">
    <property type="component" value="Chromosome 3_2"/>
</dbReference>
<sequence length="189" mass="20888">MIGKRSRKGAVGGKGTGGNQSRGGTRRALGGSESQLRARNPATRSLPRTRPTTFASEQQATGALARPTARSQWREEEEQGTGRRWGKKVAKANNGPYRDSGSRRVCANTGAQLPLSRGAHSTKVVLWWRVADPYHAARARRAVPHEPEDEKLMCSSQTEITTYQTYLQMSYDHALQSTFYHQYGTEALV</sequence>
<feature type="compositionally biased region" description="Gly residues" evidence="1">
    <location>
        <begin position="10"/>
        <end position="21"/>
    </location>
</feature>
<name>A0AAV7TPI5_PLEWA</name>
<evidence type="ECO:0000313" key="2">
    <source>
        <dbReference type="EMBL" id="KAJ1178492.1"/>
    </source>
</evidence>
<comment type="caution">
    <text evidence="2">The sequence shown here is derived from an EMBL/GenBank/DDBJ whole genome shotgun (WGS) entry which is preliminary data.</text>
</comment>
<evidence type="ECO:0000313" key="3">
    <source>
        <dbReference type="Proteomes" id="UP001066276"/>
    </source>
</evidence>
<accession>A0AAV7TPI5</accession>
<gene>
    <name evidence="2" type="ORF">NDU88_003738</name>
</gene>
<reference evidence="2" key="1">
    <citation type="journal article" date="2022" name="bioRxiv">
        <title>Sequencing and chromosome-scale assembly of the giantPleurodeles waltlgenome.</title>
        <authorList>
            <person name="Brown T."/>
            <person name="Elewa A."/>
            <person name="Iarovenko S."/>
            <person name="Subramanian E."/>
            <person name="Araus A.J."/>
            <person name="Petzold A."/>
            <person name="Susuki M."/>
            <person name="Suzuki K.-i.T."/>
            <person name="Hayashi T."/>
            <person name="Toyoda A."/>
            <person name="Oliveira C."/>
            <person name="Osipova E."/>
            <person name="Leigh N.D."/>
            <person name="Simon A."/>
            <person name="Yun M.H."/>
        </authorList>
    </citation>
    <scope>NUCLEOTIDE SEQUENCE</scope>
    <source>
        <strain evidence="2">20211129_DDA</strain>
        <tissue evidence="2">Liver</tissue>
    </source>
</reference>
<dbReference type="AlphaFoldDB" id="A0AAV7TPI5"/>
<organism evidence="2 3">
    <name type="scientific">Pleurodeles waltl</name>
    <name type="common">Iberian ribbed newt</name>
    <dbReference type="NCBI Taxonomy" id="8319"/>
    <lineage>
        <taxon>Eukaryota</taxon>
        <taxon>Metazoa</taxon>
        <taxon>Chordata</taxon>
        <taxon>Craniata</taxon>
        <taxon>Vertebrata</taxon>
        <taxon>Euteleostomi</taxon>
        <taxon>Amphibia</taxon>
        <taxon>Batrachia</taxon>
        <taxon>Caudata</taxon>
        <taxon>Salamandroidea</taxon>
        <taxon>Salamandridae</taxon>
        <taxon>Pleurodelinae</taxon>
        <taxon>Pleurodeles</taxon>
    </lineage>
</organism>
<feature type="compositionally biased region" description="Polar residues" evidence="1">
    <location>
        <begin position="50"/>
        <end position="61"/>
    </location>
</feature>
<evidence type="ECO:0000256" key="1">
    <source>
        <dbReference type="SAM" id="MobiDB-lite"/>
    </source>
</evidence>
<dbReference type="EMBL" id="JANPWB010000006">
    <property type="protein sequence ID" value="KAJ1178492.1"/>
    <property type="molecule type" value="Genomic_DNA"/>
</dbReference>
<keyword evidence="3" id="KW-1185">Reference proteome</keyword>
<protein>
    <submittedName>
        <fullName evidence="2">Uncharacterized protein</fullName>
    </submittedName>
</protein>
<feature type="region of interest" description="Disordered" evidence="1">
    <location>
        <begin position="1"/>
        <end position="103"/>
    </location>
</feature>
<proteinExistence type="predicted"/>